<feature type="transmembrane region" description="Helical" evidence="10">
    <location>
        <begin position="124"/>
        <end position="149"/>
    </location>
</feature>
<keyword evidence="5" id="KW-0552">Olfaction</keyword>
<comment type="subcellular location">
    <subcellularLocation>
        <location evidence="1">Cell membrane</location>
        <topology evidence="1">Multi-pass membrane protein</topology>
    </subcellularLocation>
</comment>
<name>A0AA38IXM1_9CUCU</name>
<feature type="transmembrane region" description="Helical" evidence="10">
    <location>
        <begin position="36"/>
        <end position="60"/>
    </location>
</feature>
<evidence type="ECO:0000256" key="6">
    <source>
        <dbReference type="ARBA" id="ARBA00022989"/>
    </source>
</evidence>
<evidence type="ECO:0000256" key="3">
    <source>
        <dbReference type="ARBA" id="ARBA00022606"/>
    </source>
</evidence>
<evidence type="ECO:0000256" key="4">
    <source>
        <dbReference type="ARBA" id="ARBA00022692"/>
    </source>
</evidence>
<feature type="transmembrane region" description="Helical" evidence="10">
    <location>
        <begin position="281"/>
        <end position="301"/>
    </location>
</feature>
<keyword evidence="6 10" id="KW-1133">Transmembrane helix</keyword>
<dbReference type="GO" id="GO:0007165">
    <property type="term" value="P:signal transduction"/>
    <property type="evidence" value="ECO:0007669"/>
    <property type="project" value="UniProtKB-KW"/>
</dbReference>
<feature type="transmembrane region" description="Helical" evidence="10">
    <location>
        <begin position="251"/>
        <end position="269"/>
    </location>
</feature>
<keyword evidence="9" id="KW-0807">Transducer</keyword>
<evidence type="ECO:0000313" key="12">
    <source>
        <dbReference type="Proteomes" id="UP001168821"/>
    </source>
</evidence>
<dbReference type="Proteomes" id="UP001168821">
    <property type="component" value="Unassembled WGS sequence"/>
</dbReference>
<dbReference type="GO" id="GO:0005549">
    <property type="term" value="F:odorant binding"/>
    <property type="evidence" value="ECO:0007669"/>
    <property type="project" value="InterPro"/>
</dbReference>
<accession>A0AA38IXM1</accession>
<evidence type="ECO:0000256" key="8">
    <source>
        <dbReference type="ARBA" id="ARBA00023170"/>
    </source>
</evidence>
<evidence type="ECO:0000256" key="2">
    <source>
        <dbReference type="ARBA" id="ARBA00022475"/>
    </source>
</evidence>
<reference evidence="11" key="1">
    <citation type="journal article" date="2023" name="G3 (Bethesda)">
        <title>Whole genome assemblies of Zophobas morio and Tenebrio molitor.</title>
        <authorList>
            <person name="Kaur S."/>
            <person name="Stinson S.A."/>
            <person name="diCenzo G.C."/>
        </authorList>
    </citation>
    <scope>NUCLEOTIDE SEQUENCE</scope>
    <source>
        <strain evidence="11">QUZm001</strain>
    </source>
</reference>
<gene>
    <name evidence="11" type="ORF">Zmor_007602</name>
</gene>
<dbReference type="AlphaFoldDB" id="A0AA38IXM1"/>
<keyword evidence="4 10" id="KW-0812">Transmembrane</keyword>
<dbReference type="PANTHER" id="PTHR21137:SF35">
    <property type="entry name" value="ODORANT RECEPTOR 19A-RELATED"/>
    <property type="match status" value="1"/>
</dbReference>
<proteinExistence type="predicted"/>
<keyword evidence="7 10" id="KW-0472">Membrane</keyword>
<dbReference type="Pfam" id="PF02949">
    <property type="entry name" value="7tm_6"/>
    <property type="match status" value="1"/>
</dbReference>
<dbReference type="GO" id="GO:0005886">
    <property type="term" value="C:plasma membrane"/>
    <property type="evidence" value="ECO:0007669"/>
    <property type="project" value="UniProtKB-SubCell"/>
</dbReference>
<evidence type="ECO:0000256" key="5">
    <source>
        <dbReference type="ARBA" id="ARBA00022725"/>
    </source>
</evidence>
<evidence type="ECO:0000256" key="10">
    <source>
        <dbReference type="SAM" id="Phobius"/>
    </source>
</evidence>
<evidence type="ECO:0000313" key="11">
    <source>
        <dbReference type="EMBL" id="KAJ3663301.1"/>
    </source>
</evidence>
<feature type="transmembrane region" description="Helical" evidence="10">
    <location>
        <begin position="175"/>
        <end position="196"/>
    </location>
</feature>
<organism evidence="11 12">
    <name type="scientific">Zophobas morio</name>
    <dbReference type="NCBI Taxonomy" id="2755281"/>
    <lineage>
        <taxon>Eukaryota</taxon>
        <taxon>Metazoa</taxon>
        <taxon>Ecdysozoa</taxon>
        <taxon>Arthropoda</taxon>
        <taxon>Hexapoda</taxon>
        <taxon>Insecta</taxon>
        <taxon>Pterygota</taxon>
        <taxon>Neoptera</taxon>
        <taxon>Endopterygota</taxon>
        <taxon>Coleoptera</taxon>
        <taxon>Polyphaga</taxon>
        <taxon>Cucujiformia</taxon>
        <taxon>Tenebrionidae</taxon>
        <taxon>Zophobas</taxon>
    </lineage>
</organism>
<dbReference type="InterPro" id="IPR004117">
    <property type="entry name" value="7tm6_olfct_rcpt"/>
</dbReference>
<comment type="caution">
    <text evidence="11">The sequence shown here is derived from an EMBL/GenBank/DDBJ whole genome shotgun (WGS) entry which is preliminary data.</text>
</comment>
<dbReference type="EMBL" id="JALNTZ010000002">
    <property type="protein sequence ID" value="KAJ3663301.1"/>
    <property type="molecule type" value="Genomic_DNA"/>
</dbReference>
<evidence type="ECO:0008006" key="13">
    <source>
        <dbReference type="Google" id="ProtNLM"/>
    </source>
</evidence>
<keyword evidence="12" id="KW-1185">Reference proteome</keyword>
<keyword evidence="2" id="KW-1003">Cell membrane</keyword>
<evidence type="ECO:0000256" key="9">
    <source>
        <dbReference type="ARBA" id="ARBA00023224"/>
    </source>
</evidence>
<protein>
    <recommendedName>
        <fullName evidence="13">Odorant receptor</fullName>
    </recommendedName>
</protein>
<evidence type="ECO:0000256" key="1">
    <source>
        <dbReference type="ARBA" id="ARBA00004651"/>
    </source>
</evidence>
<evidence type="ECO:0000256" key="7">
    <source>
        <dbReference type="ARBA" id="ARBA00023136"/>
    </source>
</evidence>
<sequence length="323" mass="37507">MENFDWLSTIKINTKMLKYLSLWPTNGQYKLDLYKLYTTILVLIFIHTYNMSIFMGIIFSHKNLADLTRRIFMTSSEILTSVKTHHFIKNIKTLQLMTEDLESVKFVPPKNTEQIKLVQPDLNIWKLVFTILQLSCWTTVVFIISAPILQRKHELPTPAWFPFNTNISPNYELTYFYQSLGVTVVVAVVISLDVFVMNWMMIIGVQCEILCDNLKNIKNENNNFNKKLIDCIRHHKVIVSLAENCNNRYEMLFLCQLPNSSLTLALTMFQATLVEPASSDVITALAYGAAAVIQIFMYCWFGNRVEFKVSDTRTNFYFPKLKS</sequence>
<keyword evidence="8" id="KW-0675">Receptor</keyword>
<dbReference type="GO" id="GO:0004984">
    <property type="term" value="F:olfactory receptor activity"/>
    <property type="evidence" value="ECO:0007669"/>
    <property type="project" value="InterPro"/>
</dbReference>
<dbReference type="PANTHER" id="PTHR21137">
    <property type="entry name" value="ODORANT RECEPTOR"/>
    <property type="match status" value="1"/>
</dbReference>
<keyword evidence="3" id="KW-0716">Sensory transduction</keyword>